<evidence type="ECO:0000313" key="1">
    <source>
        <dbReference type="EMBL" id="KAK3706086.1"/>
    </source>
</evidence>
<reference evidence="1" key="1">
    <citation type="submission" date="2023-07" db="EMBL/GenBank/DDBJ databases">
        <title>Black Yeasts Isolated from many extreme environments.</title>
        <authorList>
            <person name="Coleine C."/>
            <person name="Stajich J.E."/>
            <person name="Selbmann L."/>
        </authorList>
    </citation>
    <scope>NUCLEOTIDE SEQUENCE</scope>
    <source>
        <strain evidence="1">CCFEE 5714</strain>
    </source>
</reference>
<protein>
    <submittedName>
        <fullName evidence="1">Uncharacterized protein</fullName>
    </submittedName>
</protein>
<dbReference type="Proteomes" id="UP001281147">
    <property type="component" value="Unassembled WGS sequence"/>
</dbReference>
<accession>A0ACC3MZE3</accession>
<organism evidence="1 2">
    <name type="scientific">Vermiconidia calcicola</name>
    <dbReference type="NCBI Taxonomy" id="1690605"/>
    <lineage>
        <taxon>Eukaryota</taxon>
        <taxon>Fungi</taxon>
        <taxon>Dikarya</taxon>
        <taxon>Ascomycota</taxon>
        <taxon>Pezizomycotina</taxon>
        <taxon>Dothideomycetes</taxon>
        <taxon>Dothideomycetidae</taxon>
        <taxon>Mycosphaerellales</taxon>
        <taxon>Extremaceae</taxon>
        <taxon>Vermiconidia</taxon>
    </lineage>
</organism>
<gene>
    <name evidence="1" type="ORF">LTR37_012913</name>
</gene>
<comment type="caution">
    <text evidence="1">The sequence shown here is derived from an EMBL/GenBank/DDBJ whole genome shotgun (WGS) entry which is preliminary data.</text>
</comment>
<dbReference type="EMBL" id="JAUTXU010000123">
    <property type="protein sequence ID" value="KAK3706086.1"/>
    <property type="molecule type" value="Genomic_DNA"/>
</dbReference>
<name>A0ACC3MZE3_9PEZI</name>
<sequence>MAGLSRMDRLVNMLGGEQNLPPKLPQPTTSTEAEQTDGIAAAEQTTQEDSINKLQSMDSYLQENQNSENWWDAVPQISQPKQPSGTTQTRPAQPYSSDGNLHFTFDLEQGRPAPLGISFTPFMAVTRFCYKFVSRELQQPLANAFFDEGKIWNREWDLYYIWSDYFQTAKPVTFITEYQLQALVTEINDHFPQANIKLTDELREEGLATSFDEFDRVDLRPRFLGHSTSRDQIDYWTTHLPLPISGEGAMADQRTAEAFRAKMELSQEISKAKSKAAKKKKQADTVLKRQDMVRMLTRAQRYLGMVAKKEDSLMPDISGLTVSAIPVDVSEAAPYAFDSDIIFIAVDAEAFEEGRHQVTEVGIATLDTRDLINQSPGTNGASWQECISARHFRITEYKNLSNNKYVEGCPDKFEFGQSDFVGEDEIAQKVASCFKPPYGVKYPSLSDDTQQTEEKRNLVLVGHDLSQDVKYLKQIGFNVNNCGNIIDTVDTAALFRIYTKDPTARSLGSILYDFELTGWNLHNAGNDAVYTLWAMLAICVKDASERGSAEGAKKQEEMIEKRKAVAAEQAKERVLDEAEGWEGMGDDGGEPVRPAPPGVMYGPPRPKKEIGQGMEKRQYYTPKGAVLDV</sequence>
<keyword evidence="2" id="KW-1185">Reference proteome</keyword>
<evidence type="ECO:0000313" key="2">
    <source>
        <dbReference type="Proteomes" id="UP001281147"/>
    </source>
</evidence>
<proteinExistence type="predicted"/>